<dbReference type="AlphaFoldDB" id="A0A4Z0RB86"/>
<feature type="compositionally biased region" description="Polar residues" evidence="1">
    <location>
        <begin position="137"/>
        <end position="153"/>
    </location>
</feature>
<feature type="region of interest" description="Disordered" evidence="1">
    <location>
        <begin position="38"/>
        <end position="67"/>
    </location>
</feature>
<accession>A0A4Z0RB86</accession>
<keyword evidence="3" id="KW-1185">Reference proteome</keyword>
<evidence type="ECO:0008006" key="4">
    <source>
        <dbReference type="Google" id="ProtNLM"/>
    </source>
</evidence>
<proteinExistence type="predicted"/>
<reference evidence="2 3" key="1">
    <citation type="submission" date="2019-03" db="EMBL/GenBank/DDBJ databases">
        <title>Draft Genome Sequence of Desulfosporosinus fructosivorans Strain 63.6F, Isolated from Marine Sediment in the Baltic Sea.</title>
        <authorList>
            <person name="Hausmann B."/>
            <person name="Vandieken V."/>
            <person name="Pjevac P."/>
            <person name="Schreck K."/>
            <person name="Herbold C.W."/>
            <person name="Loy A."/>
        </authorList>
    </citation>
    <scope>NUCLEOTIDE SEQUENCE [LARGE SCALE GENOMIC DNA]</scope>
    <source>
        <strain evidence="2 3">63.6F</strain>
    </source>
</reference>
<evidence type="ECO:0000256" key="1">
    <source>
        <dbReference type="SAM" id="MobiDB-lite"/>
    </source>
</evidence>
<feature type="compositionally biased region" description="Basic and acidic residues" evidence="1">
    <location>
        <begin position="155"/>
        <end position="165"/>
    </location>
</feature>
<dbReference type="Proteomes" id="UP000298460">
    <property type="component" value="Unassembled WGS sequence"/>
</dbReference>
<evidence type="ECO:0000313" key="3">
    <source>
        <dbReference type="Proteomes" id="UP000298460"/>
    </source>
</evidence>
<dbReference type="EMBL" id="SPQQ01000002">
    <property type="protein sequence ID" value="TGE38886.1"/>
    <property type="molecule type" value="Genomic_DNA"/>
</dbReference>
<sequence length="198" mass="20963">MKDLSQVQKSIKRPWVVVGMLLSIVIIGVGGCGAKAVTSSPATSSTETASTSTVDESATKSNQTANKMTINPAIDAAMGIRRLQGNEATVLTTEQKAIIKPILQTLIDTTSPSEDFLQQKADAINAVYTDAQKTYLSTNTPKAKPDGNSQTGQEPPKDQPKDQQKDQTNGQKGTPDGNQTAPSGQSQNIYEQVLASLT</sequence>
<dbReference type="RefSeq" id="WP_135545382.1">
    <property type="nucleotide sequence ID" value="NZ_SPQQ01000002.1"/>
</dbReference>
<feature type="compositionally biased region" description="Low complexity" evidence="1">
    <location>
        <begin position="38"/>
        <end position="56"/>
    </location>
</feature>
<protein>
    <recommendedName>
        <fullName evidence="4">Lipoprotein</fullName>
    </recommendedName>
</protein>
<comment type="caution">
    <text evidence="2">The sequence shown here is derived from an EMBL/GenBank/DDBJ whole genome shotgun (WGS) entry which is preliminary data.</text>
</comment>
<gene>
    <name evidence="2" type="ORF">E4K67_05265</name>
</gene>
<dbReference type="PROSITE" id="PS51257">
    <property type="entry name" value="PROKAR_LIPOPROTEIN"/>
    <property type="match status" value="1"/>
</dbReference>
<evidence type="ECO:0000313" key="2">
    <source>
        <dbReference type="EMBL" id="TGE38886.1"/>
    </source>
</evidence>
<name>A0A4Z0RB86_9FIRM</name>
<feature type="compositionally biased region" description="Polar residues" evidence="1">
    <location>
        <begin position="168"/>
        <end position="198"/>
    </location>
</feature>
<organism evidence="2 3">
    <name type="scientific">Desulfosporosinus fructosivorans</name>
    <dbReference type="NCBI Taxonomy" id="2018669"/>
    <lineage>
        <taxon>Bacteria</taxon>
        <taxon>Bacillati</taxon>
        <taxon>Bacillota</taxon>
        <taxon>Clostridia</taxon>
        <taxon>Eubacteriales</taxon>
        <taxon>Desulfitobacteriaceae</taxon>
        <taxon>Desulfosporosinus</taxon>
    </lineage>
</organism>
<dbReference type="OrthoDB" id="1796619at2"/>
<feature type="region of interest" description="Disordered" evidence="1">
    <location>
        <begin position="137"/>
        <end position="198"/>
    </location>
</feature>